<evidence type="ECO:0000313" key="1">
    <source>
        <dbReference type="EMBL" id="QCT94965.1"/>
    </source>
</evidence>
<dbReference type="RefSeq" id="WP_138323633.1">
    <property type="nucleotide sequence ID" value="NZ_CP040463.1"/>
</dbReference>
<dbReference type="EMBL" id="CP040463">
    <property type="protein sequence ID" value="QCT94965.1"/>
    <property type="molecule type" value="Genomic_DNA"/>
</dbReference>
<organism evidence="1 2">
    <name type="scientific">Caminibacter mediatlanticus TB-2</name>
    <dbReference type="NCBI Taxonomy" id="391592"/>
    <lineage>
        <taxon>Bacteria</taxon>
        <taxon>Pseudomonadati</taxon>
        <taxon>Campylobacterota</taxon>
        <taxon>Epsilonproteobacteria</taxon>
        <taxon>Nautiliales</taxon>
        <taxon>Nautiliaceae</taxon>
        <taxon>Caminibacter</taxon>
    </lineage>
</organism>
<name>A0ABX5VCN9_9BACT</name>
<dbReference type="Proteomes" id="UP000306825">
    <property type="component" value="Chromosome"/>
</dbReference>
<accession>A0ABX5VCN9</accession>
<gene>
    <name evidence="1" type="ORF">FE773_07110</name>
</gene>
<evidence type="ECO:0000313" key="2">
    <source>
        <dbReference type="Proteomes" id="UP000306825"/>
    </source>
</evidence>
<sequence>MKNLDAIINEVGFEIVESIKNKDKERTKYKNYIDKSLGVLANDGVYVYWVYCKANKIDDIFIKKIEKLKEFVNIENADDEEFFRNLSNDIHQLLFFKEILEKALIYARYHAKALKVSENE</sequence>
<reference evidence="1 2" key="1">
    <citation type="submission" date="2019-05" db="EMBL/GenBank/DDBJ databases">
        <title>A comparative analysis of the Nautiliaceae.</title>
        <authorList>
            <person name="Grosche A."/>
            <person name="Smedile F."/>
            <person name="Vetriani C."/>
        </authorList>
    </citation>
    <scope>NUCLEOTIDE SEQUENCE [LARGE SCALE GENOMIC DNA]</scope>
    <source>
        <strain evidence="1 2">TB-2</strain>
    </source>
</reference>
<keyword evidence="2" id="KW-1185">Reference proteome</keyword>
<protein>
    <recommendedName>
        <fullName evidence="3">CRISPR type III-B/RAMP module-associated protein Cmr5</fullName>
    </recommendedName>
</protein>
<proteinExistence type="predicted"/>
<evidence type="ECO:0008006" key="3">
    <source>
        <dbReference type="Google" id="ProtNLM"/>
    </source>
</evidence>